<dbReference type="GO" id="GO:0006265">
    <property type="term" value="P:DNA topological change"/>
    <property type="evidence" value="ECO:0007669"/>
    <property type="project" value="InterPro"/>
</dbReference>
<comment type="function">
    <text evidence="1">Introduces a single-strand break via transesterification at a target site in duplex DNA. Releases the supercoiling and torsional tension of DNA introduced during the DNA replication and transcription by transiently cleaving and rejoining one strand of the DNA duplex. The scissile phosphodiester is attacked by the catalytic tyrosine of the enzyme, resulting in the formation of a DNA-(5'-phosphotyrosyl)-enzyme intermediate and the expulsion of a 3'-OH DNA strand.</text>
</comment>
<feature type="non-terminal residue" evidence="3">
    <location>
        <position position="86"/>
    </location>
</feature>
<dbReference type="GO" id="GO:0003917">
    <property type="term" value="F:DNA topoisomerase type I (single strand cut, ATP-independent) activity"/>
    <property type="evidence" value="ECO:0007669"/>
    <property type="project" value="UniProtKB-EC"/>
</dbReference>
<dbReference type="SMART" id="SM00436">
    <property type="entry name" value="TOP1Bc"/>
    <property type="match status" value="1"/>
</dbReference>
<keyword evidence="1 3" id="KW-0413">Isomerase</keyword>
<dbReference type="InterPro" id="IPR023405">
    <property type="entry name" value="Topo_IA_core_domain"/>
</dbReference>
<keyword evidence="1" id="KW-0799">Topoisomerase</keyword>
<dbReference type="EMBL" id="GDID01004629">
    <property type="protein sequence ID" value="JAP91977.1"/>
    <property type="molecule type" value="Transcribed_RNA"/>
</dbReference>
<dbReference type="GO" id="GO:0031422">
    <property type="term" value="C:RecQ family helicase-topoisomerase III complex"/>
    <property type="evidence" value="ECO:0007669"/>
    <property type="project" value="TreeGrafter"/>
</dbReference>
<feature type="domain" description="DNA topoisomerase type IA" evidence="2">
    <location>
        <begin position="28"/>
        <end position="86"/>
    </location>
</feature>
<proteinExistence type="inferred from homology"/>
<dbReference type="GO" id="GO:0006310">
    <property type="term" value="P:DNA recombination"/>
    <property type="evidence" value="ECO:0007669"/>
    <property type="project" value="TreeGrafter"/>
</dbReference>
<evidence type="ECO:0000313" key="3">
    <source>
        <dbReference type="EMBL" id="JAP91977.1"/>
    </source>
</evidence>
<name>A0A146K5Q8_9EUKA</name>
<dbReference type="GO" id="GO:0006281">
    <property type="term" value="P:DNA repair"/>
    <property type="evidence" value="ECO:0007669"/>
    <property type="project" value="TreeGrafter"/>
</dbReference>
<dbReference type="AlphaFoldDB" id="A0A146K5Q8"/>
<dbReference type="InterPro" id="IPR003601">
    <property type="entry name" value="Topo_IA_2"/>
</dbReference>
<accession>A0A146K5Q8</accession>
<comment type="similarity">
    <text evidence="1">Belongs to the type IA topoisomerase family.</text>
</comment>
<keyword evidence="1" id="KW-0238">DNA-binding</keyword>
<dbReference type="GO" id="GO:0003677">
    <property type="term" value="F:DNA binding"/>
    <property type="evidence" value="ECO:0007669"/>
    <property type="project" value="UniProtKB-KW"/>
</dbReference>
<dbReference type="EC" id="5.6.2.1" evidence="1"/>
<evidence type="ECO:0000256" key="1">
    <source>
        <dbReference type="RuleBase" id="RU362092"/>
    </source>
</evidence>
<dbReference type="GO" id="GO:0005634">
    <property type="term" value="C:nucleus"/>
    <property type="evidence" value="ECO:0007669"/>
    <property type="project" value="TreeGrafter"/>
</dbReference>
<reference evidence="3" key="1">
    <citation type="submission" date="2015-07" db="EMBL/GenBank/DDBJ databases">
        <title>Adaptation to a free-living lifestyle via gene acquisitions in the diplomonad Trepomonas sp. PC1.</title>
        <authorList>
            <person name="Xu F."/>
            <person name="Jerlstrom-Hultqvist J."/>
            <person name="Kolisko M."/>
            <person name="Simpson A.G.B."/>
            <person name="Roger A.J."/>
            <person name="Svard S.G."/>
            <person name="Andersson J.O."/>
        </authorList>
    </citation>
    <scope>NUCLEOTIDE SEQUENCE</scope>
    <source>
        <strain evidence="3">PC1</strain>
    </source>
</reference>
<dbReference type="SUPFAM" id="SSF56712">
    <property type="entry name" value="Prokaryotic type I DNA topoisomerase"/>
    <property type="match status" value="1"/>
</dbReference>
<sequence>NIYPAPLPQVRKNLQRNIVSTPQKTGIPCKRARISTLTRQEIISQLGNLREIDVKTVDAVDIRFQLDLRIGFAFSSLQRKNMAKIL</sequence>
<comment type="catalytic activity">
    <reaction evidence="1">
        <text>ATP-independent breakage of single-stranded DNA, followed by passage and rejoining.</text>
        <dbReference type="EC" id="5.6.2.1"/>
    </reaction>
</comment>
<dbReference type="InterPro" id="IPR000380">
    <property type="entry name" value="Topo_IA"/>
</dbReference>
<organism evidence="3">
    <name type="scientific">Trepomonas sp. PC1</name>
    <dbReference type="NCBI Taxonomy" id="1076344"/>
    <lineage>
        <taxon>Eukaryota</taxon>
        <taxon>Metamonada</taxon>
        <taxon>Diplomonadida</taxon>
        <taxon>Hexamitidae</taxon>
        <taxon>Hexamitinae</taxon>
        <taxon>Trepomonas</taxon>
    </lineage>
</organism>
<gene>
    <name evidence="3" type="ORF">TPC1_16227</name>
</gene>
<dbReference type="PANTHER" id="PTHR11390:SF21">
    <property type="entry name" value="DNA TOPOISOMERASE 3-ALPHA"/>
    <property type="match status" value="1"/>
</dbReference>
<dbReference type="PANTHER" id="PTHR11390">
    <property type="entry name" value="PROKARYOTIC DNA TOPOISOMERASE"/>
    <property type="match status" value="1"/>
</dbReference>
<protein>
    <recommendedName>
        <fullName evidence="1">DNA topoisomerase</fullName>
        <ecNumber evidence="1">5.6.2.1</ecNumber>
    </recommendedName>
</protein>
<feature type="non-terminal residue" evidence="3">
    <location>
        <position position="1"/>
    </location>
</feature>
<evidence type="ECO:0000259" key="2">
    <source>
        <dbReference type="SMART" id="SM00436"/>
    </source>
</evidence>